<feature type="repeat" description="PPR" evidence="3">
    <location>
        <begin position="430"/>
        <end position="465"/>
    </location>
</feature>
<dbReference type="InterPro" id="IPR050872">
    <property type="entry name" value="PPR_P_subfamily"/>
</dbReference>
<evidence type="ECO:0000313" key="5">
    <source>
        <dbReference type="EMBL" id="CAA0839147.1"/>
    </source>
</evidence>
<feature type="repeat" description="PPR" evidence="3">
    <location>
        <begin position="325"/>
        <end position="359"/>
    </location>
</feature>
<keyword evidence="2" id="KW-0677">Repeat</keyword>
<dbReference type="PANTHER" id="PTHR46128:SF124">
    <property type="entry name" value="PENTACOTRIPEPTIDE-REPEAT REGION OF PRORP DOMAIN-CONTAINING PROTEIN"/>
    <property type="match status" value="1"/>
</dbReference>
<dbReference type="PANTHER" id="PTHR46128">
    <property type="entry name" value="MITOCHONDRIAL GROUP I INTRON SPLICING FACTOR CCM1"/>
    <property type="match status" value="1"/>
</dbReference>
<evidence type="ECO:0000313" key="6">
    <source>
        <dbReference type="Proteomes" id="UP001153555"/>
    </source>
</evidence>
<dbReference type="NCBIfam" id="TIGR00756">
    <property type="entry name" value="PPR"/>
    <property type="match status" value="7"/>
</dbReference>
<feature type="repeat" description="PPR" evidence="3">
    <location>
        <begin position="360"/>
        <end position="394"/>
    </location>
</feature>
<feature type="compositionally biased region" description="Acidic residues" evidence="4">
    <location>
        <begin position="523"/>
        <end position="532"/>
    </location>
</feature>
<dbReference type="AlphaFoldDB" id="A0A9N7NVQ9"/>
<feature type="region of interest" description="Disordered" evidence="4">
    <location>
        <begin position="520"/>
        <end position="541"/>
    </location>
</feature>
<comment type="caution">
    <text evidence="5">The sequence shown here is derived from an EMBL/GenBank/DDBJ whole genome shotgun (WGS) entry which is preliminary data.</text>
</comment>
<evidence type="ECO:0000256" key="4">
    <source>
        <dbReference type="SAM" id="MobiDB-lite"/>
    </source>
</evidence>
<dbReference type="OrthoDB" id="185373at2759"/>
<dbReference type="Gene3D" id="1.25.40.10">
    <property type="entry name" value="Tetratricopeptide repeat domain"/>
    <property type="match status" value="4"/>
</dbReference>
<dbReference type="InterPro" id="IPR002885">
    <property type="entry name" value="PPR_rpt"/>
</dbReference>
<feature type="repeat" description="PPR" evidence="3">
    <location>
        <begin position="255"/>
        <end position="289"/>
    </location>
</feature>
<feature type="repeat" description="PPR" evidence="3">
    <location>
        <begin position="150"/>
        <end position="184"/>
    </location>
</feature>
<dbReference type="PROSITE" id="PS51375">
    <property type="entry name" value="PPR"/>
    <property type="match status" value="8"/>
</dbReference>
<dbReference type="Proteomes" id="UP001153555">
    <property type="component" value="Unassembled WGS sequence"/>
</dbReference>
<organism evidence="5 6">
    <name type="scientific">Striga hermonthica</name>
    <name type="common">Purple witchweed</name>
    <name type="synonym">Buchnera hermonthica</name>
    <dbReference type="NCBI Taxonomy" id="68872"/>
    <lineage>
        <taxon>Eukaryota</taxon>
        <taxon>Viridiplantae</taxon>
        <taxon>Streptophyta</taxon>
        <taxon>Embryophyta</taxon>
        <taxon>Tracheophyta</taxon>
        <taxon>Spermatophyta</taxon>
        <taxon>Magnoliopsida</taxon>
        <taxon>eudicotyledons</taxon>
        <taxon>Gunneridae</taxon>
        <taxon>Pentapetalae</taxon>
        <taxon>asterids</taxon>
        <taxon>lamiids</taxon>
        <taxon>Lamiales</taxon>
        <taxon>Orobanchaceae</taxon>
        <taxon>Buchnereae</taxon>
        <taxon>Striga</taxon>
    </lineage>
</organism>
<dbReference type="Pfam" id="PF01535">
    <property type="entry name" value="PPR"/>
    <property type="match status" value="1"/>
</dbReference>
<proteinExistence type="inferred from homology"/>
<evidence type="ECO:0000256" key="2">
    <source>
        <dbReference type="ARBA" id="ARBA00022737"/>
    </source>
</evidence>
<feature type="repeat" description="PPR" evidence="3">
    <location>
        <begin position="290"/>
        <end position="324"/>
    </location>
</feature>
<comment type="similarity">
    <text evidence="1">Belongs to the PPR family. P subfamily.</text>
</comment>
<evidence type="ECO:0000256" key="3">
    <source>
        <dbReference type="PROSITE-ProRule" id="PRU00708"/>
    </source>
</evidence>
<keyword evidence="6" id="KW-1185">Reference proteome</keyword>
<feature type="repeat" description="PPR" evidence="3">
    <location>
        <begin position="220"/>
        <end position="254"/>
    </location>
</feature>
<gene>
    <name evidence="5" type="ORF">SHERM_05716</name>
</gene>
<name>A0A9N7NVQ9_STRHE</name>
<protein>
    <submittedName>
        <fullName evidence="5">Pentatricopeptide repeat-containing protein -mitochondrial</fullName>
    </submittedName>
</protein>
<dbReference type="Pfam" id="PF13041">
    <property type="entry name" value="PPR_2"/>
    <property type="match status" value="3"/>
</dbReference>
<reference evidence="5" key="1">
    <citation type="submission" date="2019-12" db="EMBL/GenBank/DDBJ databases">
        <authorList>
            <person name="Scholes J."/>
        </authorList>
    </citation>
    <scope>NUCLEOTIDE SEQUENCE</scope>
</reference>
<evidence type="ECO:0000256" key="1">
    <source>
        <dbReference type="ARBA" id="ARBA00007626"/>
    </source>
</evidence>
<dbReference type="EMBL" id="CACSLK010031421">
    <property type="protein sequence ID" value="CAA0839147.1"/>
    <property type="molecule type" value="Genomic_DNA"/>
</dbReference>
<dbReference type="InterPro" id="IPR011990">
    <property type="entry name" value="TPR-like_helical_dom_sf"/>
</dbReference>
<feature type="repeat" description="PPR" evidence="3">
    <location>
        <begin position="395"/>
        <end position="429"/>
    </location>
</feature>
<sequence length="541" mass="61925">MAIRSLLRSVSHARRPNPIHELTNGLSSHSIATHSHHLNQVTPNPTPQHLVNELARVLSDHRNPQNDVESALGPFAPALSADLVEQVLKRCKNLGFAAHRFFIWSRGIPGFQPSRESYSILVDILGSSRQFPILWDFLAEMKNAGTCEISREIFWIVFRNYSRSNSPGDAIRAFNKMVDFGIKPCVDDLDQLMFSLCKRKHVKCAQEFFDRVKGGELVPTVKTYSIMIRGWGDMGDAGNARKLFDEMLERGYKVDLLALNSVLHSLCKGGEVDEAYELFRGMRKMGLEPDAYSYSIFIQASCSRDDLHTAFRALDSMKRNNLIPNVFTYNCVIKKLCKDGKIDEAHQMLDEIIERGLKPDTWSYNTILSAHCDRNEVNNALKLISRMDRDQCQRDSHTYNMVLKMLIRIGRFDRVDKIWHSMEKRGFHPSVSTYSVMIHGFCKKRWKVEEACEYFERMVDEGIPPYDTTCVLLRNKLVGLGFAEKTDVLAGKMERSSCKAIQVKAGLMRGNRGHVKLRRETEFSDESDETSESYDREMDCL</sequence>
<accession>A0A9N7NVQ9</accession>